<reference evidence="1 2" key="1">
    <citation type="submission" date="2014-04" db="EMBL/GenBank/DDBJ databases">
        <authorList>
            <consortium name="DOE Joint Genome Institute"/>
            <person name="Kuo A."/>
            <person name="Kohler A."/>
            <person name="Costa M.D."/>
            <person name="Nagy L.G."/>
            <person name="Floudas D."/>
            <person name="Copeland A."/>
            <person name="Barry K.W."/>
            <person name="Cichocki N."/>
            <person name="Veneault-Fourrey C."/>
            <person name="LaButti K."/>
            <person name="Lindquist E.A."/>
            <person name="Lipzen A."/>
            <person name="Lundell T."/>
            <person name="Morin E."/>
            <person name="Murat C."/>
            <person name="Sun H."/>
            <person name="Tunlid A."/>
            <person name="Henrissat B."/>
            <person name="Grigoriev I.V."/>
            <person name="Hibbett D.S."/>
            <person name="Martin F."/>
            <person name="Nordberg H.P."/>
            <person name="Cantor M.N."/>
            <person name="Hua S.X."/>
        </authorList>
    </citation>
    <scope>NUCLEOTIDE SEQUENCE [LARGE SCALE GENOMIC DNA]</scope>
    <source>
        <strain evidence="1 2">441</strain>
    </source>
</reference>
<gene>
    <name evidence="1" type="ORF">PISMIDRAFT_687120</name>
</gene>
<dbReference type="EMBL" id="KN833883">
    <property type="protein sequence ID" value="KIK15610.1"/>
    <property type="molecule type" value="Genomic_DNA"/>
</dbReference>
<name>A0A0C9XTE5_9AGAM</name>
<organism evidence="1 2">
    <name type="scientific">Pisolithus microcarpus 441</name>
    <dbReference type="NCBI Taxonomy" id="765257"/>
    <lineage>
        <taxon>Eukaryota</taxon>
        <taxon>Fungi</taxon>
        <taxon>Dikarya</taxon>
        <taxon>Basidiomycota</taxon>
        <taxon>Agaricomycotina</taxon>
        <taxon>Agaricomycetes</taxon>
        <taxon>Agaricomycetidae</taxon>
        <taxon>Boletales</taxon>
        <taxon>Sclerodermatineae</taxon>
        <taxon>Pisolithaceae</taxon>
        <taxon>Pisolithus</taxon>
    </lineage>
</organism>
<accession>A0A0C9XTE5</accession>
<evidence type="ECO:0000313" key="2">
    <source>
        <dbReference type="Proteomes" id="UP000054018"/>
    </source>
</evidence>
<keyword evidence="2" id="KW-1185">Reference proteome</keyword>
<dbReference type="Proteomes" id="UP000054018">
    <property type="component" value="Unassembled WGS sequence"/>
</dbReference>
<protein>
    <submittedName>
        <fullName evidence="1">Uncharacterized protein</fullName>
    </submittedName>
</protein>
<dbReference type="AlphaFoldDB" id="A0A0C9XTE5"/>
<dbReference type="HOGENOM" id="CLU_194726_0_0_1"/>
<proteinExistence type="predicted"/>
<evidence type="ECO:0000313" key="1">
    <source>
        <dbReference type="EMBL" id="KIK15610.1"/>
    </source>
</evidence>
<reference evidence="2" key="2">
    <citation type="submission" date="2015-01" db="EMBL/GenBank/DDBJ databases">
        <title>Evolutionary Origins and Diversification of the Mycorrhizal Mutualists.</title>
        <authorList>
            <consortium name="DOE Joint Genome Institute"/>
            <consortium name="Mycorrhizal Genomics Consortium"/>
            <person name="Kohler A."/>
            <person name="Kuo A."/>
            <person name="Nagy L.G."/>
            <person name="Floudas D."/>
            <person name="Copeland A."/>
            <person name="Barry K.W."/>
            <person name="Cichocki N."/>
            <person name="Veneault-Fourrey C."/>
            <person name="LaButti K."/>
            <person name="Lindquist E.A."/>
            <person name="Lipzen A."/>
            <person name="Lundell T."/>
            <person name="Morin E."/>
            <person name="Murat C."/>
            <person name="Riley R."/>
            <person name="Ohm R."/>
            <person name="Sun H."/>
            <person name="Tunlid A."/>
            <person name="Henrissat B."/>
            <person name="Grigoriev I.V."/>
            <person name="Hibbett D.S."/>
            <person name="Martin F."/>
        </authorList>
    </citation>
    <scope>NUCLEOTIDE SEQUENCE [LARGE SCALE GENOMIC DNA]</scope>
    <source>
        <strain evidence="2">441</strain>
    </source>
</reference>
<sequence length="82" mass="9101">MGLATCISKKEGSSHAVTPWPLFILAEANRILSLCRLPTPRHLNILLLRSSYLASCDWLSDSVNFVVTIEDVFHPLLGIPQL</sequence>